<evidence type="ECO:0008006" key="8">
    <source>
        <dbReference type="Google" id="ProtNLM"/>
    </source>
</evidence>
<dbReference type="SMART" id="SM01419">
    <property type="entry name" value="Thiol-ester_cl"/>
    <property type="match status" value="1"/>
</dbReference>
<dbReference type="EMBL" id="JH668923">
    <property type="protein sequence ID" value="KAG6463029.1"/>
    <property type="molecule type" value="Genomic_DNA"/>
</dbReference>
<reference evidence="6" key="2">
    <citation type="submission" date="2020-12" db="EMBL/GenBank/DDBJ databases">
        <authorList>
            <person name="Kanost M."/>
        </authorList>
    </citation>
    <scope>NUCLEOTIDE SEQUENCE</scope>
</reference>
<dbReference type="InterPro" id="IPR047565">
    <property type="entry name" value="Alpha-macroglob_thiol-ester_cl"/>
</dbReference>
<reference evidence="6" key="1">
    <citation type="journal article" date="2016" name="Insect Biochem. Mol. Biol.">
        <title>Multifaceted biological insights from a draft genome sequence of the tobacco hornworm moth, Manduca sexta.</title>
        <authorList>
            <person name="Kanost M.R."/>
            <person name="Arrese E.L."/>
            <person name="Cao X."/>
            <person name="Chen Y.R."/>
            <person name="Chellapilla S."/>
            <person name="Goldsmith M.R."/>
            <person name="Grosse-Wilde E."/>
            <person name="Heckel D.G."/>
            <person name="Herndon N."/>
            <person name="Jiang H."/>
            <person name="Papanicolaou A."/>
            <person name="Qu J."/>
            <person name="Soulages J.L."/>
            <person name="Vogel H."/>
            <person name="Walters J."/>
            <person name="Waterhouse R.M."/>
            <person name="Ahn S.J."/>
            <person name="Almeida F.C."/>
            <person name="An C."/>
            <person name="Aqrawi P."/>
            <person name="Bretschneider A."/>
            <person name="Bryant W.B."/>
            <person name="Bucks S."/>
            <person name="Chao H."/>
            <person name="Chevignon G."/>
            <person name="Christen J.M."/>
            <person name="Clarke D.F."/>
            <person name="Dittmer N.T."/>
            <person name="Ferguson L.C.F."/>
            <person name="Garavelou S."/>
            <person name="Gordon K.H.J."/>
            <person name="Gunaratna R.T."/>
            <person name="Han Y."/>
            <person name="Hauser F."/>
            <person name="He Y."/>
            <person name="Heidel-Fischer H."/>
            <person name="Hirsh A."/>
            <person name="Hu Y."/>
            <person name="Jiang H."/>
            <person name="Kalra D."/>
            <person name="Klinner C."/>
            <person name="Konig C."/>
            <person name="Kovar C."/>
            <person name="Kroll A.R."/>
            <person name="Kuwar S.S."/>
            <person name="Lee S.L."/>
            <person name="Lehman R."/>
            <person name="Li K."/>
            <person name="Li Z."/>
            <person name="Liang H."/>
            <person name="Lovelace S."/>
            <person name="Lu Z."/>
            <person name="Mansfield J.H."/>
            <person name="McCulloch K.J."/>
            <person name="Mathew T."/>
            <person name="Morton B."/>
            <person name="Muzny D.M."/>
            <person name="Neunemann D."/>
            <person name="Ongeri F."/>
            <person name="Pauchet Y."/>
            <person name="Pu L.L."/>
            <person name="Pyrousis I."/>
            <person name="Rao X.J."/>
            <person name="Redding A."/>
            <person name="Roesel C."/>
            <person name="Sanchez-Gracia A."/>
            <person name="Schaack S."/>
            <person name="Shukla A."/>
            <person name="Tetreau G."/>
            <person name="Wang Y."/>
            <person name="Xiong G.H."/>
            <person name="Traut W."/>
            <person name="Walsh T.K."/>
            <person name="Worley K.C."/>
            <person name="Wu D."/>
            <person name="Wu W."/>
            <person name="Wu Y.Q."/>
            <person name="Zhang X."/>
            <person name="Zou Z."/>
            <person name="Zucker H."/>
            <person name="Briscoe A.D."/>
            <person name="Burmester T."/>
            <person name="Clem R.J."/>
            <person name="Feyereisen R."/>
            <person name="Grimmelikhuijzen C.J.P."/>
            <person name="Hamodrakas S.J."/>
            <person name="Hansson B.S."/>
            <person name="Huguet E."/>
            <person name="Jermiin L.S."/>
            <person name="Lan Q."/>
            <person name="Lehman H.K."/>
            <person name="Lorenzen M."/>
            <person name="Merzendorfer H."/>
            <person name="Michalopoulos I."/>
            <person name="Morton D.B."/>
            <person name="Muthukrishnan S."/>
            <person name="Oakeshott J.G."/>
            <person name="Palmer W."/>
            <person name="Park Y."/>
            <person name="Passarelli A.L."/>
            <person name="Rozas J."/>
            <person name="Schwartz L.M."/>
            <person name="Smith W."/>
            <person name="Southgate A."/>
            <person name="Vilcinskas A."/>
            <person name="Vogt R."/>
            <person name="Wang P."/>
            <person name="Werren J."/>
            <person name="Yu X.Q."/>
            <person name="Zhou J.J."/>
            <person name="Brown S.J."/>
            <person name="Scherer S.E."/>
            <person name="Richards S."/>
            <person name="Blissard G.W."/>
        </authorList>
    </citation>
    <scope>NUCLEOTIDE SEQUENCE</scope>
</reference>
<dbReference type="PANTHER" id="PTHR11412">
    <property type="entry name" value="MACROGLOBULIN / COMPLEMENT"/>
    <property type="match status" value="1"/>
</dbReference>
<dbReference type="Pfam" id="PF07678">
    <property type="entry name" value="TED_complement"/>
    <property type="match status" value="1"/>
</dbReference>
<keyword evidence="7" id="KW-1185">Reference proteome</keyword>
<dbReference type="InterPro" id="IPR011626">
    <property type="entry name" value="Alpha-macroglobulin_TED"/>
</dbReference>
<dbReference type="InterPro" id="IPR001599">
    <property type="entry name" value="Macroglobln_a2"/>
</dbReference>
<organism evidence="6 7">
    <name type="scientific">Manduca sexta</name>
    <name type="common">Tobacco hawkmoth</name>
    <name type="synonym">Tobacco hornworm</name>
    <dbReference type="NCBI Taxonomy" id="7130"/>
    <lineage>
        <taxon>Eukaryota</taxon>
        <taxon>Metazoa</taxon>
        <taxon>Ecdysozoa</taxon>
        <taxon>Arthropoda</taxon>
        <taxon>Hexapoda</taxon>
        <taxon>Insecta</taxon>
        <taxon>Pterygota</taxon>
        <taxon>Neoptera</taxon>
        <taxon>Endopterygota</taxon>
        <taxon>Lepidoptera</taxon>
        <taxon>Glossata</taxon>
        <taxon>Ditrysia</taxon>
        <taxon>Bombycoidea</taxon>
        <taxon>Sphingidae</taxon>
        <taxon>Sphinginae</taxon>
        <taxon>Sphingini</taxon>
        <taxon>Manduca</taxon>
    </lineage>
</organism>
<dbReference type="SMART" id="SM01359">
    <property type="entry name" value="A2M_N_2"/>
    <property type="match status" value="1"/>
</dbReference>
<dbReference type="Pfam" id="PF07703">
    <property type="entry name" value="A2M_BRD"/>
    <property type="match status" value="1"/>
</dbReference>
<dbReference type="Pfam" id="PF00207">
    <property type="entry name" value="A2M"/>
    <property type="match status" value="1"/>
</dbReference>
<feature type="domain" description="Alpha-2-macroglobulin" evidence="4">
    <location>
        <begin position="512"/>
        <end position="603"/>
    </location>
</feature>
<dbReference type="InterPro" id="IPR050473">
    <property type="entry name" value="A2M/Complement_sys"/>
</dbReference>
<feature type="disulfide bond" evidence="2">
    <location>
        <begin position="459"/>
        <end position="477"/>
    </location>
</feature>
<evidence type="ECO:0000313" key="7">
    <source>
        <dbReference type="Proteomes" id="UP000791440"/>
    </source>
</evidence>
<comment type="caution">
    <text evidence="6">The sequence shown here is derived from an EMBL/GenBank/DDBJ whole genome shotgun (WGS) entry which is preliminary data.</text>
</comment>
<dbReference type="InterPro" id="IPR011625">
    <property type="entry name" value="A2M_N_BRD"/>
</dbReference>
<name>A0A921ZTN1_MANSE</name>
<dbReference type="PROSITE" id="PS50068">
    <property type="entry name" value="LDLRA_2"/>
    <property type="match status" value="1"/>
</dbReference>
<feature type="domain" description="Alpha-macroglobulin receptor-binding" evidence="5">
    <location>
        <begin position="1214"/>
        <end position="1305"/>
    </location>
</feature>
<sequence>MFNFDEKYPFWMAKPDPTEYAIQHNINNPEYNAYATPSTYNYYNNNPYYDQLPYLRYFNGTYDFKYPMSELAQLVPDLDGVEVIITASVGDPFLDDIIEGYSIARIFNSSLAVTFLGGSPQVFKPAMPFDVYMAVSYHDGSPLPRWQAAGVALQVSLQVEGRSANIEPLRPALAPGHHAVWHLRLDLYNLLRLENDPNYREVLNSITGVRLSASVTDGAGAHANADLRFVAHYSASHHHVRVSTSTTDARVGEYIIFHVQSNFYMETFNYVVMSKGIILTSDQEVMQEGVRTFAVSVSAEMAPVATVVVWAATRRGDVLADSLTFPVNGISRNNFTVYINNRKHRTGERVEVAIFGEPGAYVGLSGIDNAFYTMQAGNELTYAKVISKMSYFDESTNGTFAYTWRSHFGDADQLVYFPSSTFGIDANRTFEYAGLVVLSDVALSRRPSGCEHAAGQRECLAGGCYAPHEHCDGVLNCQDGTDEAGCEHDDTSDLSHFRKFRFNRVQRQYDNVWVWRDVNIGPHGRYVFTVDVPQAPAHWTVSAFSMSPTLGLGMLTEPLQYVGILPFFITVEGPERCRQGEQVGLRVVVFNYQPMDIEAVVVLSASPDYKFVHVEENGIVRSYNPRTSFGEHQFFVYISAGGAATVHVPVVPTRLGRIAVQLHASTLMGRHNYVKEITVEPDGLPQYRHQSVLLDLSNRAYVFQYMHVNVTETPVIPYEVDRYYVFGSNRARVTVVGDVVGPLFPTMPVNATSLLDLPMDSAEQNMFSFAVNMYMTLYMRLINQRNRTLERDAFYHMNILYQRQLSFMKPDGSFSLFRSDWNQSASSVWLTSFCAKIFQDASFNEWENFIYIDPDVISMAVSWVLEHQTPEGAFYEVTWLPDRNDNSTLRVPKNSSLYREVLSKPGWHDPHAVERNDSIILQRNLTLTAQVLITLETVKNLKDIGTREGLSARVGAAQKRALDWLERHLALLHDFGEPYCTAVVAYALTLCKAPSSDHAFRLLKRLQRSEGGLVYWGKEPVPQPPYKMENQKPFLLPRLPYKYDSNNVAATAYALLACMDHQDNNEAIVMWLNAQRLRDGGWASTQDTYIALRALIEYTNRKRLRDVSALTVNIDAVALPDSTTLHVRNDNLAIMQSLDIPEAWGTVKVTARGAGYAILQMSVQYNVDVARFQTEPPVRAFQLLSSQHYYGRNHSHIHFQTCASWTLTEESPRSGLAVLEVGVPTGYLVQQQRLDAYVLARQVPTLQRAKYHPTKIVFYFDYLSPDLTCVNYTIERWFPVANMSRYLPIRVYDYYAPERFNETIFDALPTYLLNICEVCGSSQCPYCAIYNAAVVYTLPTTLLLLSIACVVRTLYGS</sequence>
<dbReference type="InterPro" id="IPR002172">
    <property type="entry name" value="LDrepeatLR_classA_rpt"/>
</dbReference>
<evidence type="ECO:0000313" key="6">
    <source>
        <dbReference type="EMBL" id="KAG6463028.1"/>
    </source>
</evidence>
<evidence type="ECO:0000256" key="2">
    <source>
        <dbReference type="PROSITE-ProRule" id="PRU00124"/>
    </source>
</evidence>
<dbReference type="SMART" id="SM01361">
    <property type="entry name" value="A2M_recep"/>
    <property type="match status" value="1"/>
</dbReference>
<feature type="domain" description="Alpha-2-macroglobulin bait region" evidence="3">
    <location>
        <begin position="240"/>
        <end position="374"/>
    </location>
</feature>
<evidence type="ECO:0000259" key="5">
    <source>
        <dbReference type="SMART" id="SM01361"/>
    </source>
</evidence>
<comment type="caution">
    <text evidence="2">Lacks conserved residue(s) required for the propagation of feature annotation.</text>
</comment>
<dbReference type="InterPro" id="IPR009048">
    <property type="entry name" value="A-macroglobulin_rcpt-bd"/>
</dbReference>
<dbReference type="CDD" id="cd00112">
    <property type="entry name" value="LDLa"/>
    <property type="match status" value="1"/>
</dbReference>
<proteinExistence type="predicted"/>
<accession>A0A921ZTN1</accession>
<dbReference type="SMART" id="SM00192">
    <property type="entry name" value="LDLa"/>
    <property type="match status" value="1"/>
</dbReference>
<evidence type="ECO:0000259" key="3">
    <source>
        <dbReference type="SMART" id="SM01359"/>
    </source>
</evidence>
<dbReference type="EMBL" id="JH668923">
    <property type="protein sequence ID" value="KAG6463028.1"/>
    <property type="molecule type" value="Genomic_DNA"/>
</dbReference>
<dbReference type="SMART" id="SM01360">
    <property type="entry name" value="A2M"/>
    <property type="match status" value="1"/>
</dbReference>
<dbReference type="Proteomes" id="UP000791440">
    <property type="component" value="Unassembled WGS sequence"/>
</dbReference>
<dbReference type="PANTHER" id="PTHR11412:SF172">
    <property type="entry name" value="LD23292P"/>
    <property type="match status" value="1"/>
</dbReference>
<evidence type="ECO:0000259" key="4">
    <source>
        <dbReference type="SMART" id="SM01360"/>
    </source>
</evidence>
<dbReference type="GO" id="GO:0004866">
    <property type="term" value="F:endopeptidase inhibitor activity"/>
    <property type="evidence" value="ECO:0007669"/>
    <property type="project" value="InterPro"/>
</dbReference>
<dbReference type="GO" id="GO:0005615">
    <property type="term" value="C:extracellular space"/>
    <property type="evidence" value="ECO:0007669"/>
    <property type="project" value="InterPro"/>
</dbReference>
<feature type="disulfide bond" evidence="2">
    <location>
        <begin position="471"/>
        <end position="486"/>
    </location>
</feature>
<evidence type="ECO:0000256" key="1">
    <source>
        <dbReference type="ARBA" id="ARBA00023157"/>
    </source>
</evidence>
<dbReference type="Pfam" id="PF07677">
    <property type="entry name" value="A2M_recep"/>
    <property type="match status" value="1"/>
</dbReference>
<gene>
    <name evidence="6" type="ORF">O3G_MSEX013611</name>
</gene>
<keyword evidence="1 2" id="KW-1015">Disulfide bond</keyword>
<protein>
    <recommendedName>
        <fullName evidence="8">CD109 antigen</fullName>
    </recommendedName>
</protein>